<proteinExistence type="predicted"/>
<feature type="transmembrane region" description="Helical" evidence="1">
    <location>
        <begin position="93"/>
        <end position="115"/>
    </location>
</feature>
<feature type="transmembrane region" description="Helical" evidence="1">
    <location>
        <begin position="158"/>
        <end position="177"/>
    </location>
</feature>
<protein>
    <submittedName>
        <fullName evidence="2">Uncharacterized protein</fullName>
    </submittedName>
</protein>
<reference evidence="2 3" key="1">
    <citation type="journal article" date="2016" name="Int. J. Syst. Evol. Microbiol.">
        <title>Panacibacter ginsenosidivorans gen. nov., sp. nov., with ginsenoside converting activity isolated from soil of a ginseng field.</title>
        <authorList>
            <person name="Siddiqi M.Z."/>
            <person name="Muhammad Shafi S."/>
            <person name="Choi K.D."/>
            <person name="Im W.T."/>
        </authorList>
    </citation>
    <scope>NUCLEOTIDE SEQUENCE [LARGE SCALE GENOMIC DNA]</scope>
    <source>
        <strain evidence="2 3">Gsoil1550</strain>
    </source>
</reference>
<dbReference type="Proteomes" id="UP000321533">
    <property type="component" value="Chromosome"/>
</dbReference>
<keyword evidence="1" id="KW-1133">Transmembrane helix</keyword>
<evidence type="ECO:0000256" key="1">
    <source>
        <dbReference type="SAM" id="Phobius"/>
    </source>
</evidence>
<evidence type="ECO:0000313" key="3">
    <source>
        <dbReference type="Proteomes" id="UP000321533"/>
    </source>
</evidence>
<dbReference type="AlphaFoldDB" id="A0A5B8VAF8"/>
<dbReference type="EMBL" id="CP042435">
    <property type="protein sequence ID" value="QEC67288.1"/>
    <property type="molecule type" value="Genomic_DNA"/>
</dbReference>
<keyword evidence="1" id="KW-0812">Transmembrane</keyword>
<sequence>MLSQIPMYVVIVFTLTVILTFIFLAKALHTGAKVVMVLFAWLLLNAVLGWKGFYAATGATPPHFALAVAPPLLAILVLHITTKGKAFLAKAELSILTLLGIVRIPVELVLFWLYSYKTIPQLMTFEGRNFDIVSGITAIAVFFICFKGKEVVHKNLLLTWNILGLILLLNIVINAILSVPSPIQQFAFEQPNIAVLYFPFIWLPCFIVPAVLLSHIVSLKKLITK</sequence>
<keyword evidence="3" id="KW-1185">Reference proteome</keyword>
<keyword evidence="1" id="KW-0472">Membrane</keyword>
<gene>
    <name evidence="2" type="ORF">FRZ67_08270</name>
</gene>
<feature type="transmembrane region" description="Helical" evidence="1">
    <location>
        <begin position="197"/>
        <end position="219"/>
    </location>
</feature>
<name>A0A5B8VAF8_9BACT</name>
<dbReference type="KEGG" id="pgin:FRZ67_08270"/>
<organism evidence="2 3">
    <name type="scientific">Panacibacter ginsenosidivorans</name>
    <dbReference type="NCBI Taxonomy" id="1813871"/>
    <lineage>
        <taxon>Bacteria</taxon>
        <taxon>Pseudomonadati</taxon>
        <taxon>Bacteroidota</taxon>
        <taxon>Chitinophagia</taxon>
        <taxon>Chitinophagales</taxon>
        <taxon>Chitinophagaceae</taxon>
        <taxon>Panacibacter</taxon>
    </lineage>
</organism>
<evidence type="ECO:0000313" key="2">
    <source>
        <dbReference type="EMBL" id="QEC67288.1"/>
    </source>
</evidence>
<feature type="transmembrane region" description="Helical" evidence="1">
    <location>
        <begin position="32"/>
        <end position="50"/>
    </location>
</feature>
<feature type="transmembrane region" description="Helical" evidence="1">
    <location>
        <begin position="127"/>
        <end position="146"/>
    </location>
</feature>
<feature type="transmembrane region" description="Helical" evidence="1">
    <location>
        <begin position="6"/>
        <end position="25"/>
    </location>
</feature>
<accession>A0A5B8VAF8</accession>
<feature type="transmembrane region" description="Helical" evidence="1">
    <location>
        <begin position="62"/>
        <end position="81"/>
    </location>
</feature>
<dbReference type="RefSeq" id="WP_147189095.1">
    <property type="nucleotide sequence ID" value="NZ_CP042435.1"/>
</dbReference>
<dbReference type="OrthoDB" id="675847at2"/>